<organism evidence="3 4">
    <name type="scientific">Nostoc linckia FACHB-391</name>
    <dbReference type="NCBI Taxonomy" id="2692906"/>
    <lineage>
        <taxon>Bacteria</taxon>
        <taxon>Bacillati</taxon>
        <taxon>Cyanobacteriota</taxon>
        <taxon>Cyanophyceae</taxon>
        <taxon>Nostocales</taxon>
        <taxon>Nostocaceae</taxon>
        <taxon>Nostoc</taxon>
    </lineage>
</organism>
<evidence type="ECO:0000259" key="2">
    <source>
        <dbReference type="Pfam" id="PF14706"/>
    </source>
</evidence>
<protein>
    <submittedName>
        <fullName evidence="3">IS4 family transposase</fullName>
    </submittedName>
</protein>
<feature type="compositionally biased region" description="Basic residues" evidence="1">
    <location>
        <begin position="157"/>
        <end position="168"/>
    </location>
</feature>
<dbReference type="InterPro" id="IPR014735">
    <property type="entry name" value="Transposase_Tn5-like_N"/>
</dbReference>
<dbReference type="Gene3D" id="3.90.350.10">
    <property type="entry name" value="Transposase Inhibitor Protein From Tn5, Chain A, domain 1"/>
    <property type="match status" value="1"/>
</dbReference>
<dbReference type="Gene3D" id="1.10.246.40">
    <property type="entry name" value="Tn5 transposase, domain 1"/>
    <property type="match status" value="1"/>
</dbReference>
<name>A0ABR8ET90_NOSLI</name>
<dbReference type="PANTHER" id="PTHR37319">
    <property type="entry name" value="TRANSPOSASE"/>
    <property type="match status" value="1"/>
</dbReference>
<gene>
    <name evidence="3" type="ORF">H6G95_08915</name>
</gene>
<dbReference type="EMBL" id="JACJTE010000006">
    <property type="protein sequence ID" value="MBD2560734.1"/>
    <property type="molecule type" value="Genomic_DNA"/>
</dbReference>
<dbReference type="RefSeq" id="WP_190971419.1">
    <property type="nucleotide sequence ID" value="NZ_JACJTE010000006.1"/>
</dbReference>
<evidence type="ECO:0000313" key="4">
    <source>
        <dbReference type="Proteomes" id="UP000604661"/>
    </source>
</evidence>
<dbReference type="PANTHER" id="PTHR37319:SF1">
    <property type="entry name" value="TRANSPOSASE TN5 DIMERISATION DOMAIN-CONTAINING PROTEIN"/>
    <property type="match status" value="1"/>
</dbReference>
<comment type="caution">
    <text evidence="3">The sequence shown here is derived from an EMBL/GenBank/DDBJ whole genome shotgun (WGS) entry which is preliminary data.</text>
</comment>
<feature type="region of interest" description="Disordered" evidence="1">
    <location>
        <begin position="144"/>
        <end position="170"/>
    </location>
</feature>
<dbReference type="InterPro" id="IPR047768">
    <property type="entry name" value="Tn5p-like"/>
</dbReference>
<dbReference type="SUPFAM" id="SSF53098">
    <property type="entry name" value="Ribonuclease H-like"/>
    <property type="match status" value="1"/>
</dbReference>
<reference evidence="3 4" key="1">
    <citation type="journal article" date="2020" name="ISME J.">
        <title>Comparative genomics reveals insights into cyanobacterial evolution and habitat adaptation.</title>
        <authorList>
            <person name="Chen M.Y."/>
            <person name="Teng W.K."/>
            <person name="Zhao L."/>
            <person name="Hu C.X."/>
            <person name="Zhou Y.K."/>
            <person name="Han B.P."/>
            <person name="Song L.R."/>
            <person name="Shu W.S."/>
        </authorList>
    </citation>
    <scope>NUCLEOTIDE SEQUENCE [LARGE SCALE GENOMIC DNA]</scope>
    <source>
        <strain evidence="3 4">FACHB-391</strain>
    </source>
</reference>
<evidence type="ECO:0000313" key="3">
    <source>
        <dbReference type="EMBL" id="MBD2560734.1"/>
    </source>
</evidence>
<feature type="domain" description="Transposase Tn5-like N-terminal" evidence="2">
    <location>
        <begin position="10"/>
        <end position="59"/>
    </location>
</feature>
<dbReference type="InterPro" id="IPR038215">
    <property type="entry name" value="TN5-like_N_sf"/>
</dbReference>
<keyword evidence="4" id="KW-1185">Reference proteome</keyword>
<sequence length="476" mass="54741">MKILERNPYQECDFGDKRLTQRAVSIAECLSVKYGEPLSKVFKSASDLKRGYEFFSNPKTTFSKLTQPSFKETARHINGIPVVLAVGDTSFLDYNKILDKRDDYGPTGNGGNGLILHTSLALDPDFGQPLGLLWEKLWHREKSQKPPISEEAEQKKQRLKEKRKTQRKKPFEERESYRWVEAFEKVENLFSSLKTPIGGQTSRVIHVFDREGDIAEVFARVSHSPNTGVVVRAAHNRCLEIENSYLWSHIPSQSVQFVKEVELIETKKRSKRTATLEVRFCPVSINPPSRLKNSVRFNVYAVYAKEIDTPDGYEPVEWMLLTSEPVLSQQDAASILRWYTYRWRVEEYHKILKSGCKVESYRLAGESMSSMLGFLTVIAAQLLRMTYLHRNCPHLNAATVLTKVQMDVLLSCTPHQLKKDIQLNIDWAIRAIARLGGYLEHRKNSAIGIQVLWRGWLELETLCQGWLLHQKLKSID</sequence>
<evidence type="ECO:0000256" key="1">
    <source>
        <dbReference type="SAM" id="MobiDB-lite"/>
    </source>
</evidence>
<dbReference type="Proteomes" id="UP000604661">
    <property type="component" value="Unassembled WGS sequence"/>
</dbReference>
<dbReference type="InterPro" id="IPR014737">
    <property type="entry name" value="Transposase_Tn5-like_C"/>
</dbReference>
<dbReference type="InterPro" id="IPR054836">
    <property type="entry name" value="Tn5_transposase"/>
</dbReference>
<proteinExistence type="predicted"/>
<dbReference type="Gene3D" id="1.10.740.10">
    <property type="entry name" value="Transferase Inhibitor Protein From Tn5, Chain"/>
    <property type="match status" value="1"/>
</dbReference>
<dbReference type="Pfam" id="PF14706">
    <property type="entry name" value="Tnp_DNA_bind"/>
    <property type="match status" value="1"/>
</dbReference>
<dbReference type="InterPro" id="IPR012337">
    <property type="entry name" value="RNaseH-like_sf"/>
</dbReference>
<accession>A0ABR8ET90</accession>
<dbReference type="NCBIfam" id="NF033590">
    <property type="entry name" value="transpos_IS4_3"/>
    <property type="match status" value="1"/>
</dbReference>